<keyword evidence="2" id="KW-0677">Repeat</keyword>
<keyword evidence="6" id="KW-1185">Reference proteome</keyword>
<dbReference type="AlphaFoldDB" id="A0AAP0NAU4"/>
<proteinExistence type="inferred from homology"/>
<dbReference type="Proteomes" id="UP001415857">
    <property type="component" value="Unassembled WGS sequence"/>
</dbReference>
<reference evidence="5 6" key="1">
    <citation type="journal article" date="2024" name="Plant J.">
        <title>Genome sequences and population genomics reveal climatic adaptation and genomic divergence between two closely related sweetgum species.</title>
        <authorList>
            <person name="Xu W.Q."/>
            <person name="Ren C.Q."/>
            <person name="Zhang X.Y."/>
            <person name="Comes H.P."/>
            <person name="Liu X.H."/>
            <person name="Li Y.G."/>
            <person name="Kettle C.J."/>
            <person name="Jalonen R."/>
            <person name="Gaisberger H."/>
            <person name="Ma Y.Z."/>
            <person name="Qiu Y.X."/>
        </authorList>
    </citation>
    <scope>NUCLEOTIDE SEQUENCE [LARGE SCALE GENOMIC DNA]</scope>
    <source>
        <strain evidence="5">Hangzhou</strain>
    </source>
</reference>
<comment type="similarity">
    <text evidence="1">Belongs to the PPR family. PCMP-H subfamily.</text>
</comment>
<dbReference type="NCBIfam" id="TIGR00756">
    <property type="entry name" value="PPR"/>
    <property type="match status" value="6"/>
</dbReference>
<feature type="repeat" description="PPR" evidence="3">
    <location>
        <begin position="286"/>
        <end position="320"/>
    </location>
</feature>
<dbReference type="EMBL" id="JBBPBK010000015">
    <property type="protein sequence ID" value="KAK9269288.1"/>
    <property type="molecule type" value="Genomic_DNA"/>
</dbReference>
<feature type="repeat" description="PPR" evidence="3">
    <location>
        <begin position="57"/>
        <end position="91"/>
    </location>
</feature>
<dbReference type="Pfam" id="PF13041">
    <property type="entry name" value="PPR_2"/>
    <property type="match status" value="4"/>
</dbReference>
<organism evidence="5 6">
    <name type="scientific">Liquidambar formosana</name>
    <name type="common">Formosan gum</name>
    <dbReference type="NCBI Taxonomy" id="63359"/>
    <lineage>
        <taxon>Eukaryota</taxon>
        <taxon>Viridiplantae</taxon>
        <taxon>Streptophyta</taxon>
        <taxon>Embryophyta</taxon>
        <taxon>Tracheophyta</taxon>
        <taxon>Spermatophyta</taxon>
        <taxon>Magnoliopsida</taxon>
        <taxon>eudicotyledons</taxon>
        <taxon>Gunneridae</taxon>
        <taxon>Pentapetalae</taxon>
        <taxon>Saxifragales</taxon>
        <taxon>Altingiaceae</taxon>
        <taxon>Liquidambar</taxon>
    </lineage>
</organism>
<dbReference type="InterPro" id="IPR032867">
    <property type="entry name" value="DYW_dom"/>
</dbReference>
<name>A0AAP0NAU4_LIQFO</name>
<sequence length="695" mass="78800">MNAKHKLREAIDLLYSRGCASSEAYTRLLLECVRFNDVDQAKRLQSHMDLHFYQPTNTFLYNRLLHLYAKSRKLSDARSLFEKMPRRDIFSWNALLSAYSKLGSVEGLREVFDKMPSRDSVSYNTLIAGFAGNGYSSKALEFFVRLQEEGFEPTEYTHVSLLQACAKLMDLKRGKQIHGRIVAGNLGGNVFVWNALTDMYAKCGEIGQARWLFDRLVNKNVVSWNSMISGYLNNRQPEKCIDLFREMQLSDLKPDQVTVSNVLGAYFQSGYIDEARKTFSEIKEKDKVCWTTMIVGYAQNGKEEDALMLFGEMLSENVRPDSFTMSSVVSSCSRLASLYHGQVIHGKAIHMGVDNDMLVSSALVDMYSKCGETADAWTVFELMPTRNAVSWNSIIVGYAQNGRDLEALTLYEKMLKENLKPDNVTFVGVLSACIHAGLLEYGQACFHSISEQHGVTPSLDHYACMINLFGRSGCMDKAVDLINCMPHEPNCLIWSTLLSVCTINCDIENGEMAARHLFKLDPLNAGPYIMLSNMYAACGRWKDVAAMRSLMKNNKVKKFAAYSWIEIDDKVHKFVAEDRTHPETEKIYEELNRLIRKLQEAGFTPDTNLVLHDVGEDEKFESICYHSEKLALAFGLIKKPHGGAPIRIIKNIRVCGDCHVFMKFVSKIIGRSIILRDSNRFHHFSEGKCSCKDNW</sequence>
<evidence type="ECO:0000259" key="4">
    <source>
        <dbReference type="Pfam" id="PF14432"/>
    </source>
</evidence>
<dbReference type="InterPro" id="IPR046849">
    <property type="entry name" value="E2_motif"/>
</dbReference>
<dbReference type="Gene3D" id="1.25.40.10">
    <property type="entry name" value="Tetratricopeptide repeat domain"/>
    <property type="match status" value="4"/>
</dbReference>
<dbReference type="FunFam" id="1.25.40.10:FF:000366">
    <property type="entry name" value="Pentatricopeptide (PPR) repeat-containing protein"/>
    <property type="match status" value="1"/>
</dbReference>
<evidence type="ECO:0000313" key="6">
    <source>
        <dbReference type="Proteomes" id="UP001415857"/>
    </source>
</evidence>
<accession>A0AAP0NAU4</accession>
<evidence type="ECO:0000313" key="5">
    <source>
        <dbReference type="EMBL" id="KAK9269288.1"/>
    </source>
</evidence>
<dbReference type="Pfam" id="PF01535">
    <property type="entry name" value="PPR"/>
    <property type="match status" value="4"/>
</dbReference>
<gene>
    <name evidence="5" type="ORF">L1049_001058</name>
</gene>
<feature type="repeat" description="PPR" evidence="3">
    <location>
        <begin position="387"/>
        <end position="421"/>
    </location>
</feature>
<dbReference type="Pfam" id="PF20430">
    <property type="entry name" value="Eplus_motif"/>
    <property type="match status" value="1"/>
</dbReference>
<dbReference type="FunFam" id="1.25.40.10:FF:000031">
    <property type="entry name" value="Pentatricopeptide repeat-containing protein mitochondrial"/>
    <property type="match status" value="1"/>
</dbReference>
<dbReference type="SUPFAM" id="SSF48452">
    <property type="entry name" value="TPR-like"/>
    <property type="match status" value="2"/>
</dbReference>
<dbReference type="GO" id="GO:0003723">
    <property type="term" value="F:RNA binding"/>
    <property type="evidence" value="ECO:0007669"/>
    <property type="project" value="InterPro"/>
</dbReference>
<dbReference type="InterPro" id="IPR046960">
    <property type="entry name" value="PPR_At4g14850-like_plant"/>
</dbReference>
<evidence type="ECO:0000256" key="2">
    <source>
        <dbReference type="ARBA" id="ARBA00022737"/>
    </source>
</evidence>
<dbReference type="GO" id="GO:0009451">
    <property type="term" value="P:RNA modification"/>
    <property type="evidence" value="ECO:0007669"/>
    <property type="project" value="InterPro"/>
</dbReference>
<feature type="repeat" description="PPR" evidence="3">
    <location>
        <begin position="220"/>
        <end position="254"/>
    </location>
</feature>
<dbReference type="Pfam" id="PF20431">
    <property type="entry name" value="E_motif"/>
    <property type="match status" value="1"/>
</dbReference>
<evidence type="ECO:0000256" key="3">
    <source>
        <dbReference type="PROSITE-ProRule" id="PRU00708"/>
    </source>
</evidence>
<dbReference type="PANTHER" id="PTHR47926">
    <property type="entry name" value="PENTATRICOPEPTIDE REPEAT-CONTAINING PROTEIN"/>
    <property type="match status" value="1"/>
</dbReference>
<dbReference type="InterPro" id="IPR046848">
    <property type="entry name" value="E_motif"/>
</dbReference>
<dbReference type="PROSITE" id="PS51375">
    <property type="entry name" value="PPR"/>
    <property type="match status" value="6"/>
</dbReference>
<dbReference type="PANTHER" id="PTHR47926:SF533">
    <property type="entry name" value="DYW DOMAIN-CONTAINING PROTEIN"/>
    <property type="match status" value="1"/>
</dbReference>
<feature type="domain" description="DYW" evidence="4">
    <location>
        <begin position="602"/>
        <end position="695"/>
    </location>
</feature>
<dbReference type="InterPro" id="IPR011990">
    <property type="entry name" value="TPR-like_helical_dom_sf"/>
</dbReference>
<dbReference type="FunFam" id="1.25.40.10:FF:000073">
    <property type="entry name" value="Pentatricopeptide repeat-containing protein chloroplastic"/>
    <property type="match status" value="1"/>
</dbReference>
<protein>
    <recommendedName>
        <fullName evidence="4">DYW domain-containing protein</fullName>
    </recommendedName>
</protein>
<feature type="repeat" description="PPR" evidence="3">
    <location>
        <begin position="119"/>
        <end position="153"/>
    </location>
</feature>
<evidence type="ECO:0000256" key="1">
    <source>
        <dbReference type="ARBA" id="ARBA00006643"/>
    </source>
</evidence>
<comment type="caution">
    <text evidence="5">The sequence shown here is derived from an EMBL/GenBank/DDBJ whole genome shotgun (WGS) entry which is preliminary data.</text>
</comment>
<feature type="repeat" description="PPR" evidence="3">
    <location>
        <begin position="189"/>
        <end position="219"/>
    </location>
</feature>
<dbReference type="FunFam" id="1.25.40.10:FF:000442">
    <property type="entry name" value="Pentatricopeptide repeat-containing protein At3g49710"/>
    <property type="match status" value="1"/>
</dbReference>
<dbReference type="GO" id="GO:0008270">
    <property type="term" value="F:zinc ion binding"/>
    <property type="evidence" value="ECO:0007669"/>
    <property type="project" value="InterPro"/>
</dbReference>
<dbReference type="InterPro" id="IPR002885">
    <property type="entry name" value="PPR_rpt"/>
</dbReference>
<dbReference type="Pfam" id="PF14432">
    <property type="entry name" value="DYW_deaminase"/>
    <property type="match status" value="1"/>
</dbReference>